<keyword evidence="11" id="KW-1185">Reference proteome</keyword>
<comment type="caution">
    <text evidence="10">The sequence shown here is derived from an EMBL/GenBank/DDBJ whole genome shotgun (WGS) entry which is preliminary data.</text>
</comment>
<feature type="binding site" evidence="5">
    <location>
        <position position="337"/>
    </location>
    <ligand>
        <name>FAD</name>
        <dbReference type="ChEBI" id="CHEBI:57692"/>
    </ligand>
</feature>
<feature type="domain" description="Photolyase/cryptochrome alpha/beta" evidence="9">
    <location>
        <begin position="90"/>
        <end position="226"/>
    </location>
</feature>
<dbReference type="EMBL" id="WRXP01000355">
    <property type="protein sequence ID" value="KAF1002812.1"/>
    <property type="molecule type" value="Genomic_DNA"/>
</dbReference>
<dbReference type="GO" id="GO:0000719">
    <property type="term" value="P:photoreactive repair"/>
    <property type="evidence" value="ECO:0007669"/>
    <property type="project" value="TreeGrafter"/>
</dbReference>
<name>A0A6L5BDM6_APIGR</name>
<protein>
    <recommendedName>
        <fullName evidence="7">Cryptochrome DASH</fullName>
    </recommendedName>
</protein>
<dbReference type="NCBIfam" id="TIGR02765">
    <property type="entry name" value="crypto_DASH"/>
    <property type="match status" value="1"/>
</dbReference>
<feature type="binding site" evidence="5">
    <location>
        <begin position="350"/>
        <end position="354"/>
    </location>
    <ligand>
        <name>FAD</name>
        <dbReference type="ChEBI" id="CHEBI:57692"/>
    </ligand>
</feature>
<comment type="function">
    <text evidence="7">May have a photoreceptor function.</text>
</comment>
<feature type="site" description="Electron transfer via tryptophanyl radical" evidence="6">
    <location>
        <position position="474"/>
    </location>
</feature>
<dbReference type="InterPro" id="IPR014133">
    <property type="entry name" value="Cry_DASH"/>
</dbReference>
<dbReference type="GO" id="GO:0071949">
    <property type="term" value="F:FAD binding"/>
    <property type="evidence" value="ECO:0007669"/>
    <property type="project" value="TreeGrafter"/>
</dbReference>
<feature type="compositionally biased region" description="Low complexity" evidence="8">
    <location>
        <begin position="39"/>
        <end position="57"/>
    </location>
</feature>
<evidence type="ECO:0000256" key="6">
    <source>
        <dbReference type="PIRSR" id="PIRSR602081-2"/>
    </source>
</evidence>
<evidence type="ECO:0000256" key="5">
    <source>
        <dbReference type="PIRSR" id="PIRSR602081-1"/>
    </source>
</evidence>
<dbReference type="InterPro" id="IPR005101">
    <property type="entry name" value="Cryptochr/Photolyase_FAD-bd"/>
</dbReference>
<dbReference type="InterPro" id="IPR014729">
    <property type="entry name" value="Rossmann-like_a/b/a_fold"/>
</dbReference>
<evidence type="ECO:0000256" key="1">
    <source>
        <dbReference type="ARBA" id="ARBA00005862"/>
    </source>
</evidence>
<comment type="similarity">
    <text evidence="1 7">Belongs to the DNA photolyase class-1 family.</text>
</comment>
<proteinExistence type="inferred from homology"/>
<keyword evidence="2 5" id="KW-0285">Flavoprotein</keyword>
<evidence type="ECO:0000256" key="3">
    <source>
        <dbReference type="ARBA" id="ARBA00022827"/>
    </source>
</evidence>
<evidence type="ECO:0000256" key="8">
    <source>
        <dbReference type="SAM" id="MobiDB-lite"/>
    </source>
</evidence>
<dbReference type="PROSITE" id="PS51645">
    <property type="entry name" value="PHR_CRY_ALPHA_BETA"/>
    <property type="match status" value="1"/>
</dbReference>
<dbReference type="Gene3D" id="1.10.579.10">
    <property type="entry name" value="DNA Cyclobutane Dipyrimidine Photolyase, subunit A, domain 3"/>
    <property type="match status" value="1"/>
</dbReference>
<dbReference type="Proteomes" id="UP000593563">
    <property type="component" value="Unassembled WGS sequence"/>
</dbReference>
<keyword evidence="4 7" id="KW-0157">Chromophore</keyword>
<feature type="site" description="Electron transfer via tryptophanyl radical" evidence="6">
    <location>
        <position position="421"/>
    </location>
</feature>
<dbReference type="AlphaFoldDB" id="A0A6L5BDM6"/>
<comment type="cofactor">
    <cofactor evidence="5 7">
        <name>FAD</name>
        <dbReference type="ChEBI" id="CHEBI:57692"/>
    </cofactor>
    <text evidence="5 7">Binds 1 FAD per subunit.</text>
</comment>
<dbReference type="Gene3D" id="3.40.50.620">
    <property type="entry name" value="HUPs"/>
    <property type="match status" value="1"/>
</dbReference>
<dbReference type="PRINTS" id="PR00147">
    <property type="entry name" value="DNAPHOTLYASE"/>
</dbReference>
<dbReference type="Pfam" id="PF03441">
    <property type="entry name" value="FAD_binding_7"/>
    <property type="match status" value="1"/>
</dbReference>
<comment type="cofactor">
    <cofactor evidence="7">
        <name>(6R)-5,10-methylene-5,6,7,8-tetrahydrofolate</name>
        <dbReference type="ChEBI" id="CHEBI:15636"/>
    </cofactor>
    <text evidence="7">Binds 1 5,10-methenyltetrahydrofolate (MTHF) per subunit.</text>
</comment>
<sequence length="576" mass="66399">MNLFSPNLHKFNCIRLHSKTHLIFSCNFNLSSITMNNSPSNSRTSTSATQSESSQHQMVPELSYDEMIRISEETMKRYSSNSIPKRKGKGVGIVWFRNDLRVLDNEALFRAWLSSEVVLPVYCVDPKIFNGTTHHFGFPKTGALRMLFLIECLDDLKKKLMQRGLNLLIQHGKPEEVIPSLVKAYGAHTVYAHKETCSEELDVERLVKTHLLEVKLPVKTGPVKNQSATNSAKLELIWGSTMYHLDDLPFDCSNLPDVYTQFRKSVESKSSVRSCIKIPTSLGPPPDVEDWGSVPAISELGSHEEKIRKGMRFVGGETAALTRVHEYFWKKDLLRVYKETRNGMLGPDYSTKFSPWLASGSISPRVIYEEVKRYEKERHSNDSTYWVLFELIWRDYFRFISIKYGNHLFHPGGPRKLKYTWSQDVGLFEAWRDGRTGYPLIDANMKELSATGFMSNRGRQIVCSFLVRDMGIDWRMGAEWFETCLLDYDPCSNYGNWTYGAGVGNDPREDRYFSIPKQAKNYDPEGEYVAYWLPELRSLPKDKRNFPGHFYIKPVVSLKHGNVNQTFAKNRVPRRR</sequence>
<dbReference type="GO" id="GO:0003677">
    <property type="term" value="F:DNA binding"/>
    <property type="evidence" value="ECO:0007669"/>
    <property type="project" value="TreeGrafter"/>
</dbReference>
<evidence type="ECO:0000256" key="7">
    <source>
        <dbReference type="RuleBase" id="RU367151"/>
    </source>
</evidence>
<evidence type="ECO:0000256" key="2">
    <source>
        <dbReference type="ARBA" id="ARBA00022630"/>
    </source>
</evidence>
<feature type="binding site" evidence="5">
    <location>
        <begin position="487"/>
        <end position="489"/>
    </location>
    <ligand>
        <name>FAD</name>
        <dbReference type="ChEBI" id="CHEBI:57692"/>
    </ligand>
</feature>
<dbReference type="PANTHER" id="PTHR11455:SF22">
    <property type="entry name" value="CRYPTOCHROME DASH"/>
    <property type="match status" value="1"/>
</dbReference>
<dbReference type="GO" id="GO:0003904">
    <property type="term" value="F:deoxyribodipyrimidine photo-lyase activity"/>
    <property type="evidence" value="ECO:0007669"/>
    <property type="project" value="TreeGrafter"/>
</dbReference>
<evidence type="ECO:0000259" key="9">
    <source>
        <dbReference type="PROSITE" id="PS51645"/>
    </source>
</evidence>
<dbReference type="PANTHER" id="PTHR11455">
    <property type="entry name" value="CRYPTOCHROME"/>
    <property type="match status" value="1"/>
</dbReference>
<gene>
    <name evidence="10" type="ORF">AG4045_028373</name>
</gene>
<dbReference type="Gene3D" id="1.25.40.80">
    <property type="match status" value="1"/>
</dbReference>
<dbReference type="InterPro" id="IPR006050">
    <property type="entry name" value="DNA_photolyase_N"/>
</dbReference>
<accession>A0A6L5BDM6</accession>
<evidence type="ECO:0000313" key="11">
    <source>
        <dbReference type="Proteomes" id="UP000593563"/>
    </source>
</evidence>
<feature type="region of interest" description="Disordered" evidence="8">
    <location>
        <begin position="39"/>
        <end position="59"/>
    </location>
</feature>
<evidence type="ECO:0000313" key="10">
    <source>
        <dbReference type="EMBL" id="KAF1002812.1"/>
    </source>
</evidence>
<feature type="site" description="Electron transfer via tryptophanyl radical" evidence="6">
    <location>
        <position position="497"/>
    </location>
</feature>
<evidence type="ECO:0000256" key="4">
    <source>
        <dbReference type="ARBA" id="ARBA00022991"/>
    </source>
</evidence>
<organism evidence="10 11">
    <name type="scientific">Apium graveolens</name>
    <name type="common">Celery</name>
    <dbReference type="NCBI Taxonomy" id="4045"/>
    <lineage>
        <taxon>Eukaryota</taxon>
        <taxon>Viridiplantae</taxon>
        <taxon>Streptophyta</taxon>
        <taxon>Embryophyta</taxon>
        <taxon>Tracheophyta</taxon>
        <taxon>Spermatophyta</taxon>
        <taxon>Magnoliopsida</taxon>
        <taxon>eudicotyledons</taxon>
        <taxon>Gunneridae</taxon>
        <taxon>Pentapetalae</taxon>
        <taxon>asterids</taxon>
        <taxon>campanulids</taxon>
        <taxon>Apiales</taxon>
        <taxon>Apiaceae</taxon>
        <taxon>Apioideae</taxon>
        <taxon>apioid superclade</taxon>
        <taxon>Apieae</taxon>
        <taxon>Apium</taxon>
    </lineage>
</organism>
<dbReference type="InterPro" id="IPR036155">
    <property type="entry name" value="Crypto/Photolyase_N_sf"/>
</dbReference>
<dbReference type="InterPro" id="IPR002081">
    <property type="entry name" value="Cryptochrome/DNA_photolyase_1"/>
</dbReference>
<reference evidence="10" key="1">
    <citation type="submission" date="2020-01" db="EMBL/GenBank/DDBJ databases">
        <title>The Celery Genome Sequence Reveals Sequential Paleo-tetraploidization, Resistance Gene Elimination, Karyotype Evolution, and Functional Innovation in Apiales.</title>
        <authorList>
            <person name="Song X."/>
        </authorList>
    </citation>
    <scope>NUCLEOTIDE SEQUENCE</scope>
    <source>
        <tissue evidence="10">Leaf</tissue>
    </source>
</reference>
<feature type="binding site" evidence="5">
    <location>
        <begin position="390"/>
        <end position="397"/>
    </location>
    <ligand>
        <name>FAD</name>
        <dbReference type="ChEBI" id="CHEBI:57692"/>
    </ligand>
</feature>
<keyword evidence="3 5" id="KW-0274">FAD</keyword>
<dbReference type="InterPro" id="IPR036134">
    <property type="entry name" value="Crypto/Photolyase_FAD-like_sf"/>
</dbReference>
<dbReference type="SUPFAM" id="SSF48173">
    <property type="entry name" value="Cryptochrome/photolyase FAD-binding domain"/>
    <property type="match status" value="1"/>
</dbReference>
<dbReference type="Pfam" id="PF00875">
    <property type="entry name" value="DNA_photolyase"/>
    <property type="match status" value="1"/>
</dbReference>
<dbReference type="SUPFAM" id="SSF52425">
    <property type="entry name" value="Cryptochrome/photolyase, N-terminal domain"/>
    <property type="match status" value="1"/>
</dbReference>